<comment type="function">
    <text evidence="5">Catalyzes the methylation of C-1 in cobalt-precorrin-5B to form cobalt-precorrin-6A.</text>
</comment>
<dbReference type="EC" id="2.1.1.195" evidence="5"/>
<dbReference type="GO" id="GO:0008168">
    <property type="term" value="F:methyltransferase activity"/>
    <property type="evidence" value="ECO:0007669"/>
    <property type="project" value="UniProtKB-KW"/>
</dbReference>
<evidence type="ECO:0000313" key="6">
    <source>
        <dbReference type="EMBL" id="MFB2877281.1"/>
    </source>
</evidence>
<keyword evidence="1 5" id="KW-0169">Cobalamin biosynthesis</keyword>
<organism evidence="6 7">
    <name type="scientific">Floridaenema aerugineum BLCC-F46</name>
    <dbReference type="NCBI Taxonomy" id="3153654"/>
    <lineage>
        <taxon>Bacteria</taxon>
        <taxon>Bacillati</taxon>
        <taxon>Cyanobacteriota</taxon>
        <taxon>Cyanophyceae</taxon>
        <taxon>Oscillatoriophycideae</taxon>
        <taxon>Aerosakkonematales</taxon>
        <taxon>Aerosakkonemataceae</taxon>
        <taxon>Floridanema</taxon>
        <taxon>Floridanema aerugineum</taxon>
    </lineage>
</organism>
<keyword evidence="2 5" id="KW-0489">Methyltransferase</keyword>
<protein>
    <recommendedName>
        <fullName evidence="5">Cobalt-precorrin-5B C(1)-methyltransferase</fullName>
        <ecNumber evidence="5">2.1.1.195</ecNumber>
    </recommendedName>
    <alternativeName>
        <fullName evidence="5">Cobalt-precorrin-6A synthase</fullName>
    </alternativeName>
</protein>
<dbReference type="SUPFAM" id="SSF111342">
    <property type="entry name" value="CbiD-like"/>
    <property type="match status" value="1"/>
</dbReference>
<dbReference type="NCBIfam" id="TIGR00312">
    <property type="entry name" value="cbiD"/>
    <property type="match status" value="1"/>
</dbReference>
<evidence type="ECO:0000256" key="5">
    <source>
        <dbReference type="HAMAP-Rule" id="MF_00787"/>
    </source>
</evidence>
<dbReference type="PANTHER" id="PTHR35863:SF1">
    <property type="entry name" value="COBALT-PRECORRIN-5B C(1)-METHYLTRANSFERASE"/>
    <property type="match status" value="1"/>
</dbReference>
<dbReference type="Proteomes" id="UP001576774">
    <property type="component" value="Unassembled WGS sequence"/>
</dbReference>
<dbReference type="InterPro" id="IPR002748">
    <property type="entry name" value="CbiD"/>
</dbReference>
<dbReference type="PIRSF" id="PIRSF026782">
    <property type="entry name" value="CbiD"/>
    <property type="match status" value="1"/>
</dbReference>
<evidence type="ECO:0000256" key="3">
    <source>
        <dbReference type="ARBA" id="ARBA00022679"/>
    </source>
</evidence>
<keyword evidence="3 5" id="KW-0808">Transferase</keyword>
<proteinExistence type="inferred from homology"/>
<comment type="similarity">
    <text evidence="5">Belongs to the CbiD family.</text>
</comment>
<comment type="pathway">
    <text evidence="5">Cofactor biosynthesis; adenosylcobalamin biosynthesis; cob(II)yrinate a,c-diamide from sirohydrochlorin (anaerobic route): step 6/10.</text>
</comment>
<dbReference type="RefSeq" id="WP_413270389.1">
    <property type="nucleotide sequence ID" value="NZ_JBHFNQ010000084.1"/>
</dbReference>
<reference evidence="6 7" key="1">
    <citation type="submission" date="2024-09" db="EMBL/GenBank/DDBJ databases">
        <title>Floridaenema gen nov. (Aerosakkonemataceae, Aerosakkonematales ord. nov., Cyanobacteria) from benthic tropical and subtropical fresh waters, with the description of four new species.</title>
        <authorList>
            <person name="Moretto J.A."/>
            <person name="Berthold D.E."/>
            <person name="Lefler F.W."/>
            <person name="Huang I.-S."/>
            <person name="Laughinghouse H. IV."/>
        </authorList>
    </citation>
    <scope>NUCLEOTIDE SEQUENCE [LARGE SCALE GENOMIC DNA]</scope>
    <source>
        <strain evidence="6 7">BLCC-F46</strain>
    </source>
</reference>
<accession>A0ABV4X3Z5</accession>
<evidence type="ECO:0000256" key="4">
    <source>
        <dbReference type="ARBA" id="ARBA00022691"/>
    </source>
</evidence>
<name>A0ABV4X3Z5_9CYAN</name>
<comment type="caution">
    <text evidence="6">The sequence shown here is derived from an EMBL/GenBank/DDBJ whole genome shotgun (WGS) entry which is preliminary data.</text>
</comment>
<keyword evidence="7" id="KW-1185">Reference proteome</keyword>
<dbReference type="Pfam" id="PF01888">
    <property type="entry name" value="CbiD"/>
    <property type="match status" value="1"/>
</dbReference>
<evidence type="ECO:0000256" key="1">
    <source>
        <dbReference type="ARBA" id="ARBA00022573"/>
    </source>
</evidence>
<dbReference type="GO" id="GO:0032259">
    <property type="term" value="P:methylation"/>
    <property type="evidence" value="ECO:0007669"/>
    <property type="project" value="UniProtKB-KW"/>
</dbReference>
<dbReference type="Gene3D" id="3.30.2110.10">
    <property type="entry name" value="CbiD-like"/>
    <property type="match status" value="1"/>
</dbReference>
<keyword evidence="4 5" id="KW-0949">S-adenosyl-L-methionine</keyword>
<dbReference type="HAMAP" id="MF_00787">
    <property type="entry name" value="CbiD"/>
    <property type="match status" value="1"/>
</dbReference>
<evidence type="ECO:0000256" key="2">
    <source>
        <dbReference type="ARBA" id="ARBA00022603"/>
    </source>
</evidence>
<dbReference type="PANTHER" id="PTHR35863">
    <property type="entry name" value="COBALT-PRECORRIN-5B C(1)-METHYLTRANSFERASE"/>
    <property type="match status" value="1"/>
</dbReference>
<comment type="catalytic activity">
    <reaction evidence="5">
        <text>Co-precorrin-5B + S-adenosyl-L-methionine = Co-precorrin-6A + S-adenosyl-L-homocysteine</text>
        <dbReference type="Rhea" id="RHEA:26285"/>
        <dbReference type="ChEBI" id="CHEBI:57856"/>
        <dbReference type="ChEBI" id="CHEBI:59789"/>
        <dbReference type="ChEBI" id="CHEBI:60063"/>
        <dbReference type="ChEBI" id="CHEBI:60064"/>
        <dbReference type="EC" id="2.1.1.195"/>
    </reaction>
</comment>
<evidence type="ECO:0000313" key="7">
    <source>
        <dbReference type="Proteomes" id="UP001576774"/>
    </source>
</evidence>
<dbReference type="InterPro" id="IPR036074">
    <property type="entry name" value="CbiD_sf"/>
</dbReference>
<gene>
    <name evidence="5 6" type="primary">cbiD</name>
    <name evidence="6" type="ORF">ACE1CC_10380</name>
</gene>
<sequence>MTEKPRSGYTLPVFATASALAALQWLKQRQAIAPNAAPEMIASVMVDLINPDRTVEIAIEQVSGINETTALAITRSDPGDNLDLTRNTPIWALVELSRGARELFSNPYPLTPNPSAEEQITLKGGEGIGRIVEAQGKAAIYAYARQLLQGNLARLLTPEERITVTIILPEGRQLADRTSNAAFGVVEGLSLLGTSGISQPLSASGQLDISLEELKEKIKQLNNSPVLVFCIGENGLNFALKLGISPERLVKTANWLGPMLVEAGTQGLREILLFGYHGKLMKLAGGIFHTHHHLADGRQEIFTAHCAKIGLPTPVLQRVFAQSTADAALNYLRASDGENGSNWVEQVYESIAQAIDDRCQNYIYNQIQQQVSVGSVLFDRQRQIIVKSKIGTKLLNQLC</sequence>
<dbReference type="EMBL" id="JBHFNQ010000084">
    <property type="protein sequence ID" value="MFB2877281.1"/>
    <property type="molecule type" value="Genomic_DNA"/>
</dbReference>